<dbReference type="AlphaFoldDB" id="A0A852YZP3"/>
<feature type="transmembrane region" description="Helical" evidence="2">
    <location>
        <begin position="64"/>
        <end position="89"/>
    </location>
</feature>
<evidence type="ECO:0000256" key="2">
    <source>
        <dbReference type="SAM" id="Phobius"/>
    </source>
</evidence>
<organism evidence="3 4">
    <name type="scientific">Actinopolyspora biskrensis</name>
    <dbReference type="NCBI Taxonomy" id="1470178"/>
    <lineage>
        <taxon>Bacteria</taxon>
        <taxon>Bacillati</taxon>
        <taxon>Actinomycetota</taxon>
        <taxon>Actinomycetes</taxon>
        <taxon>Actinopolysporales</taxon>
        <taxon>Actinopolysporaceae</taxon>
        <taxon>Actinopolyspora</taxon>
    </lineage>
</organism>
<sequence length="149" mass="15143">MQPIEAGEDEAMRASSGQPAEDVAAGARGTEGLGEMSTRPSIEPPAHVGSGGDPARGGGLMGTVLRGVTGALAAGLLVLAMTLTGVQLWGLGNGGIGPGWIIVCGHWVSAFVALFLQVRADRGRTPANALQALGAALVVLASLTYWWWL</sequence>
<name>A0A852YZP3_9ACTN</name>
<reference evidence="3 4" key="1">
    <citation type="submission" date="2020-07" db="EMBL/GenBank/DDBJ databases">
        <title>Genomic Encyclopedia of Type Strains, Phase III (KMG-III): the genomes of soil and plant-associated and newly described type strains.</title>
        <authorList>
            <person name="Whitman W."/>
        </authorList>
    </citation>
    <scope>NUCLEOTIDE SEQUENCE [LARGE SCALE GENOMIC DNA]</scope>
    <source>
        <strain evidence="3 4">CECT 8576</strain>
    </source>
</reference>
<accession>A0A852YZP3</accession>
<dbReference type="Proteomes" id="UP000548304">
    <property type="component" value="Unassembled WGS sequence"/>
</dbReference>
<gene>
    <name evidence="3" type="ORF">FHR84_003410</name>
</gene>
<evidence type="ECO:0000256" key="1">
    <source>
        <dbReference type="SAM" id="MobiDB-lite"/>
    </source>
</evidence>
<dbReference type="EMBL" id="JACBYW010000006">
    <property type="protein sequence ID" value="NYH80061.1"/>
    <property type="molecule type" value="Genomic_DNA"/>
</dbReference>
<feature type="transmembrane region" description="Helical" evidence="2">
    <location>
        <begin position="95"/>
        <end position="116"/>
    </location>
</feature>
<keyword evidence="2" id="KW-0812">Transmembrane</keyword>
<keyword evidence="2" id="KW-1133">Transmembrane helix</keyword>
<protein>
    <submittedName>
        <fullName evidence="3">Uncharacterized protein</fullName>
    </submittedName>
</protein>
<keyword evidence="4" id="KW-1185">Reference proteome</keyword>
<evidence type="ECO:0000313" key="4">
    <source>
        <dbReference type="Proteomes" id="UP000548304"/>
    </source>
</evidence>
<dbReference type="RefSeq" id="WP_246300679.1">
    <property type="nucleotide sequence ID" value="NZ_JACBYW010000006.1"/>
</dbReference>
<evidence type="ECO:0000313" key="3">
    <source>
        <dbReference type="EMBL" id="NYH80061.1"/>
    </source>
</evidence>
<proteinExistence type="predicted"/>
<comment type="caution">
    <text evidence="3">The sequence shown here is derived from an EMBL/GenBank/DDBJ whole genome shotgun (WGS) entry which is preliminary data.</text>
</comment>
<feature type="region of interest" description="Disordered" evidence="1">
    <location>
        <begin position="1"/>
        <end position="53"/>
    </location>
</feature>
<feature type="transmembrane region" description="Helical" evidence="2">
    <location>
        <begin position="128"/>
        <end position="148"/>
    </location>
</feature>
<keyword evidence="2" id="KW-0472">Membrane</keyword>